<keyword evidence="5" id="KW-1185">Reference proteome</keyword>
<evidence type="ECO:0000256" key="1">
    <source>
        <dbReference type="SAM" id="MobiDB-lite"/>
    </source>
</evidence>
<dbReference type="RefSeq" id="WP_188890164.1">
    <property type="nucleotide sequence ID" value="NZ_BMHY01000005.1"/>
</dbReference>
<keyword evidence="2" id="KW-0732">Signal</keyword>
<feature type="signal peptide" evidence="2">
    <location>
        <begin position="1"/>
        <end position="28"/>
    </location>
</feature>
<gene>
    <name evidence="4" type="ORF">GCM10010918_31820</name>
</gene>
<dbReference type="PANTHER" id="PTHR43308:SF5">
    <property type="entry name" value="S-LAYER PROTEIN _ PEPTIDOGLYCAN ENDO-BETA-N-ACETYLGLUCOSAMINIDASE"/>
    <property type="match status" value="1"/>
</dbReference>
<feature type="domain" description="SLH" evidence="3">
    <location>
        <begin position="85"/>
        <end position="148"/>
    </location>
</feature>
<dbReference type="PANTHER" id="PTHR43308">
    <property type="entry name" value="OUTER MEMBRANE PROTEIN ALPHA-RELATED"/>
    <property type="match status" value="1"/>
</dbReference>
<dbReference type="InterPro" id="IPR051465">
    <property type="entry name" value="Cell_Envelope_Struct_Comp"/>
</dbReference>
<name>A0A917HBC2_9BACL</name>
<protein>
    <recommendedName>
        <fullName evidence="3">SLH domain-containing protein</fullName>
    </recommendedName>
</protein>
<proteinExistence type="predicted"/>
<evidence type="ECO:0000256" key="2">
    <source>
        <dbReference type="SAM" id="SignalP"/>
    </source>
</evidence>
<feature type="domain" description="SLH" evidence="3">
    <location>
        <begin position="26"/>
        <end position="84"/>
    </location>
</feature>
<organism evidence="4 5">
    <name type="scientific">Paenibacillus radicis</name>
    <name type="common">ex Gao et al. 2016</name>
    <dbReference type="NCBI Taxonomy" id="1737354"/>
    <lineage>
        <taxon>Bacteria</taxon>
        <taxon>Bacillati</taxon>
        <taxon>Bacillota</taxon>
        <taxon>Bacilli</taxon>
        <taxon>Bacillales</taxon>
        <taxon>Paenibacillaceae</taxon>
        <taxon>Paenibacillus</taxon>
    </lineage>
</organism>
<dbReference type="InterPro" id="IPR001119">
    <property type="entry name" value="SLH_dom"/>
</dbReference>
<evidence type="ECO:0000259" key="3">
    <source>
        <dbReference type="PROSITE" id="PS51272"/>
    </source>
</evidence>
<evidence type="ECO:0000313" key="5">
    <source>
        <dbReference type="Proteomes" id="UP000600247"/>
    </source>
</evidence>
<dbReference type="Proteomes" id="UP000600247">
    <property type="component" value="Unassembled WGS sequence"/>
</dbReference>
<dbReference type="PROSITE" id="PS51272">
    <property type="entry name" value="SLH"/>
    <property type="match status" value="3"/>
</dbReference>
<reference evidence="4 5" key="1">
    <citation type="journal article" date="2014" name="Int. J. Syst. Evol. Microbiol.">
        <title>Complete genome sequence of Corynebacterium casei LMG S-19264T (=DSM 44701T), isolated from a smear-ripened cheese.</title>
        <authorList>
            <consortium name="US DOE Joint Genome Institute (JGI-PGF)"/>
            <person name="Walter F."/>
            <person name="Albersmeier A."/>
            <person name="Kalinowski J."/>
            <person name="Ruckert C."/>
        </authorList>
    </citation>
    <scope>NUCLEOTIDE SEQUENCE [LARGE SCALE GENOMIC DNA]</scope>
    <source>
        <strain evidence="4 5">CGMCC 1.15286</strain>
    </source>
</reference>
<dbReference type="Pfam" id="PF00395">
    <property type="entry name" value="SLH"/>
    <property type="match status" value="3"/>
</dbReference>
<sequence length="1839" mass="182379">MLKKSVKRFIVVVLAGLCLFQSSGLALAKVPSDIANSWAKETILSWIERGLVNGYEDGSFKPNKTITRAEIVALINRAFEIKGGLASKFTDVRTNDWFYQDVAAAAAAGYLSGYQDGTFKPKAAVSRQELAVITAKLLKLKASDSYLNFKDTKNSPEWSKGAIGAVIDAKVMGGFPDGTFQPLKSATRAEVIVILDKALKLKEKDVPVSAYDKPGTYGPAEGIQVIDGNVVIGVAGVTLRNLTIKGDLLLGAGIGEGDVFLQGVTVAGTTNIEGGGANSVHFENSVLANVIVDKKNGGIRIVVEDGATTIREIELRSAAKVEYKGAKGSGIKTVTLSKLLPAGSEVVLTGAFETIDILSQSIRISIPEGSVKQLNVAPTAANTNLTLGKDASIVDLVLDALTKVVGQGKIANAAINADGTSLENKPAALKIKDGIVATVGGELIGSAPTSGPAGPAGPTGPTGPVTTPPTAEEVAATTAVVSAEASANGLAGDGTDTQAAIDAAQSKQAAASVLVTALPGGSVKTALAARLASVQAKIDDAQSDLDAVITAAASVTAAETAAGGLAGDGTDEQEAIDAAQAKQSAASVLVTALPSSTAKTELVARLTAVQAVINDAQSDLTAVTAATASAAAAETAANGLLGDGSDTQGAVDAAQVKQSAASGLVAALPGSTAKMALEARLAAVQDVIDDAQEAVDAVHTAAESVAAAETAADELIGDGTDTQTAIDEVQTKQDTATGLVSALPDSTVKTALETRLAAVQSAIDSAQNAGDAVIAASASVTAAETTAGGLADDGTDEQEAIDAAQSEQAAASGLVTALPSSAVKTALAARIAAVQATINDAQSKLDAVAAATASVAAAETAANSLLGDGSDTQGTVDAAQTKQSTAAGLVTALPSSTAQTALAVRIAAVQDIIDDAQDVVNMVAAATASVAAAETAAGGLAGNGSDTQSGIDAVQTKQSAASTLVTALLDSTAKTALAIRIAAVQATINDAQSNLNAVAAAATSVTAAEAAAGGLAGDGTDVESVIDTAQTKQSAASDLVDELPDSTAKAALAARLAAVQAAIHDAQSNLEDVIEATASAAAAETAANGLAGDGTDGQDAIDTVQTKQSTASDLVTALPSSTAKTALQARLATVQTKINSAKTGLNAVIAAAASVVIAEGESANLIGNGTDAQDTVDTVQAKNDAAALLVTALPSSTAKTALAARLSAVQAKINDAQSSLDAVIAATASVVAAETAASGLLGDGSDTQGAVDAAQAKHNTASGLTTALPNSTAKTALQARLTAIQTKIDDAQAAVDLVTAATASVVTAETAANGLAGNGTDTQSAIDAAQTKKGSASGLAANLPGSTAKTALVARLAAVQVTIDSAQAKLNEVIAATASVVAAETTANGLAGDGTDTQGAIDAAQTKRSAASALVEALPSSTAKTALADRIAAVQVKITGAQSNLDAVIAATASIVTAETAANGLLGDGSDTQDAVDAVQIKKSAASVLVTALPGSTAKTALQARLATVQTTIDNAQDAVNLVAAATASVVTAETTANGLANDGTDTQGAIDTAQAKKSSASGLVTALPSSTAKTALAARLAVVQAAIDGAQTNLNAVIAATASVVTVEAAAAAMIGDGTDAQGTIDSVISDQETATSLVTALLGSTAKTALVNRLAASQVLIDNAQGALDIVVALQEALDTASPLVEVRYTASSWSALQTALALPQTTLGEKATKVVALNDALNHLVVRIVTSIDVNIVSGSSLYILPGYTGPGSHITMQAVVKDQFGVEMKTEGITWSHDSIGANDRLTDANFGNRYNFYDFNVYNDLTPRVVTITVTSVSTPNVKGTCVITMIRGR</sequence>
<feature type="region of interest" description="Disordered" evidence="1">
    <location>
        <begin position="446"/>
        <end position="470"/>
    </location>
</feature>
<comment type="caution">
    <text evidence="4">The sequence shown here is derived from an EMBL/GenBank/DDBJ whole genome shotgun (WGS) entry which is preliminary data.</text>
</comment>
<feature type="domain" description="SLH" evidence="3">
    <location>
        <begin position="149"/>
        <end position="209"/>
    </location>
</feature>
<dbReference type="EMBL" id="BMHY01000005">
    <property type="protein sequence ID" value="GGG73384.1"/>
    <property type="molecule type" value="Genomic_DNA"/>
</dbReference>
<accession>A0A917HBC2</accession>
<feature type="chain" id="PRO_5036697620" description="SLH domain-containing protein" evidence="2">
    <location>
        <begin position="29"/>
        <end position="1839"/>
    </location>
</feature>
<evidence type="ECO:0000313" key="4">
    <source>
        <dbReference type="EMBL" id="GGG73384.1"/>
    </source>
</evidence>